<dbReference type="InterPro" id="IPR018820">
    <property type="entry name" value="BRE4-related_DUF2421"/>
</dbReference>
<dbReference type="Pfam" id="PF10337">
    <property type="entry name" value="ArAE_2_N"/>
    <property type="match status" value="2"/>
</dbReference>
<proteinExistence type="predicted"/>
<evidence type="ECO:0000313" key="9">
    <source>
        <dbReference type="EMBL" id="CZR54877.1"/>
    </source>
</evidence>
<feature type="transmembrane region" description="Helical" evidence="5">
    <location>
        <begin position="57"/>
        <end position="75"/>
    </location>
</feature>
<evidence type="ECO:0000313" key="10">
    <source>
        <dbReference type="Proteomes" id="UP000184330"/>
    </source>
</evidence>
<keyword evidence="10" id="KW-1185">Reference proteome</keyword>
<feature type="transmembrane region" description="Helical" evidence="5">
    <location>
        <begin position="29"/>
        <end position="51"/>
    </location>
</feature>
<keyword evidence="3 5" id="KW-1133">Transmembrane helix</keyword>
<dbReference type="InterPro" id="IPR049453">
    <property type="entry name" value="Memb_transporter_dom"/>
</dbReference>
<feature type="transmembrane region" description="Helical" evidence="5">
    <location>
        <begin position="629"/>
        <end position="649"/>
    </location>
</feature>
<dbReference type="InterPro" id="IPR018823">
    <property type="entry name" value="ArAE_2_N"/>
</dbReference>
<dbReference type="PANTHER" id="PTHR37994:SF4">
    <property type="entry name" value="ER TRANSPORTER 6TM N-TERMINAL DOMAIN-CONTAINING PROTEIN-RELATED"/>
    <property type="match status" value="1"/>
</dbReference>
<evidence type="ECO:0000256" key="5">
    <source>
        <dbReference type="SAM" id="Phobius"/>
    </source>
</evidence>
<sequence length="1027" mass="114640">MTASSADHDVPKQSKRPSIWKRIADKLQLNVPMVLLMFKGAVGPTVAVAIYQNSSVAAHYSTIGYLIPIMAILTVPILPRARFIQNFIVSSLLVCLAAALSLLAMWCSVKARENTTHNTAESKSNGPVPGALISPYNAAAAVNMAIWFRAYRPQYFLPTILFGIFVNVTGSYGPLFSLMEESETLVKRLLETFFAGFAISFAVNFLIIPLTSRTLVNMFMTHEIQGFKSVFEAQTRFLLSLPTRDWYGAKGRSTGSNTSSDEDDDPFTRPIHWKEADALKKATTAVTELQVKIKSEMRYAKREADYSKLSAKDYGTLGRLCKNILLPILGMDSLTEVTDRLEKRGGWSAIRTPMDHEMSEKEFNTLEEKEKEQWHSIFEQLQGPVLELQKIMAEGLDHSLYQLELVKKPKGFAKSDIEAHAVDTAPGCKGFSKLLEDGIDRFMKQREGPLKQWCAEKGMDHSTERDSTQPTDYPLHQRHQSQLYLILDLEYSFLMAARAILDLVKFADSKVEDGTMSKKRLIVPSWRRLKKWVIAACTREDNNLDYQSYSTRSGTVTVYLHDALQADKDAEHLPPATGWEKMTDKLRVIPHFIGSNESTFGFRVATATMCIMIVAFLRNSQKFFIEQRLLWGSIMVAISMSQTAGSGAYGQFLRFSGTALAMVASYIDWYIVDEHTAGIIVFLGITMFLYHYPMIRWQSDPVVPMIGMVTVVLIVGYELQVKQIGIPLSTSNGQVYHPLYELAPYRLAAVLGGVGVAFFFTYFPSVVTARTQLRTDLGSSLYLLSNYYSCIYQTVNHRIRSAEGDPNDENSPGRKLEKARTRLFAKELILLQGMRHHAAFTSWELSIGGKFPRTSYDKLIHHTQNIIHFTTMISYVTETFSSFPGRTQPHDSETSDEWLTDFKLLVSSLKLTSQNVTSLLSIIAAAISTGKPLPPYLKAPEPVHIGQMLVGLDPDILSTRHVSEPGYAAFAVMQVAITMLGDDLVGMLAEAKKLVGEVNYGVDVLGIESLEGSAVASQVKVGGVKQD</sequence>
<dbReference type="Proteomes" id="UP000184330">
    <property type="component" value="Unassembled WGS sequence"/>
</dbReference>
<evidence type="ECO:0000256" key="1">
    <source>
        <dbReference type="ARBA" id="ARBA00004141"/>
    </source>
</evidence>
<evidence type="ECO:0000256" key="2">
    <source>
        <dbReference type="ARBA" id="ARBA00022692"/>
    </source>
</evidence>
<dbReference type="AlphaFoldDB" id="A0A1L7WQ35"/>
<dbReference type="EMBL" id="FJOG01000005">
    <property type="protein sequence ID" value="CZR54877.1"/>
    <property type="molecule type" value="Genomic_DNA"/>
</dbReference>
<evidence type="ECO:0000256" key="4">
    <source>
        <dbReference type="ARBA" id="ARBA00023136"/>
    </source>
</evidence>
<feature type="transmembrane region" description="Helical" evidence="5">
    <location>
        <begin position="669"/>
        <end position="690"/>
    </location>
</feature>
<keyword evidence="4 5" id="KW-0472">Membrane</keyword>
<organism evidence="9 10">
    <name type="scientific">Phialocephala subalpina</name>
    <dbReference type="NCBI Taxonomy" id="576137"/>
    <lineage>
        <taxon>Eukaryota</taxon>
        <taxon>Fungi</taxon>
        <taxon>Dikarya</taxon>
        <taxon>Ascomycota</taxon>
        <taxon>Pezizomycotina</taxon>
        <taxon>Leotiomycetes</taxon>
        <taxon>Helotiales</taxon>
        <taxon>Mollisiaceae</taxon>
        <taxon>Phialocephala</taxon>
        <taxon>Phialocephala fortinii species complex</taxon>
    </lineage>
</organism>
<feature type="transmembrane region" description="Helical" evidence="5">
    <location>
        <begin position="193"/>
        <end position="211"/>
    </location>
</feature>
<accession>A0A1L7WQ35</accession>
<evidence type="ECO:0000259" key="7">
    <source>
        <dbReference type="Pfam" id="PF10337"/>
    </source>
</evidence>
<dbReference type="OrthoDB" id="2274698at2759"/>
<protein>
    <recommendedName>
        <fullName evidence="11">ER transporter 6TM N-terminal domain-containing protein</fullName>
    </recommendedName>
</protein>
<feature type="transmembrane region" description="Helical" evidence="5">
    <location>
        <begin position="87"/>
        <end position="106"/>
    </location>
</feature>
<dbReference type="Pfam" id="PF13515">
    <property type="entry name" value="FUSC_2"/>
    <property type="match status" value="1"/>
</dbReference>
<reference evidence="9 10" key="1">
    <citation type="submission" date="2016-03" db="EMBL/GenBank/DDBJ databases">
        <authorList>
            <person name="Ploux O."/>
        </authorList>
    </citation>
    <scope>NUCLEOTIDE SEQUENCE [LARGE SCALE GENOMIC DNA]</scope>
    <source>
        <strain evidence="9 10">UAMH 11012</strain>
    </source>
</reference>
<dbReference type="Pfam" id="PF10334">
    <property type="entry name" value="BRE4"/>
    <property type="match status" value="1"/>
</dbReference>
<feature type="transmembrane region" description="Helical" evidence="5">
    <location>
        <begin position="155"/>
        <end position="173"/>
    </location>
</feature>
<dbReference type="STRING" id="576137.A0A1L7WQ35"/>
<dbReference type="GO" id="GO:0016020">
    <property type="term" value="C:membrane"/>
    <property type="evidence" value="ECO:0007669"/>
    <property type="project" value="UniProtKB-SubCell"/>
</dbReference>
<feature type="transmembrane region" description="Helical" evidence="5">
    <location>
        <begin position="600"/>
        <end position="617"/>
    </location>
</feature>
<feature type="domain" description="Putative ER transporter 6TM N-terminal" evidence="7">
    <location>
        <begin position="29"/>
        <end position="117"/>
    </location>
</feature>
<feature type="transmembrane region" description="Helical" evidence="5">
    <location>
        <begin position="745"/>
        <end position="764"/>
    </location>
</feature>
<gene>
    <name evidence="9" type="ORF">PAC_04761</name>
</gene>
<keyword evidence="2 5" id="KW-0812">Transmembrane</keyword>
<name>A0A1L7WQ35_9HELO</name>
<comment type="subcellular location">
    <subcellularLocation>
        <location evidence="1">Membrane</location>
        <topology evidence="1">Multi-pass membrane protein</topology>
    </subcellularLocation>
</comment>
<feature type="domain" description="DUF2421" evidence="6">
    <location>
        <begin position="764"/>
        <end position="940"/>
    </location>
</feature>
<evidence type="ECO:0000256" key="3">
    <source>
        <dbReference type="ARBA" id="ARBA00022989"/>
    </source>
</evidence>
<evidence type="ECO:0008006" key="11">
    <source>
        <dbReference type="Google" id="ProtNLM"/>
    </source>
</evidence>
<evidence type="ECO:0000259" key="6">
    <source>
        <dbReference type="Pfam" id="PF10334"/>
    </source>
</evidence>
<feature type="domain" description="Integral membrane bound transporter" evidence="8">
    <location>
        <begin position="620"/>
        <end position="760"/>
    </location>
</feature>
<dbReference type="PANTHER" id="PTHR37994">
    <property type="entry name" value="ARAE_2_N DOMAIN-CONTAINING PROTEIN-RELATED"/>
    <property type="match status" value="1"/>
</dbReference>
<feature type="domain" description="Putative ER transporter 6TM N-terminal" evidence="7">
    <location>
        <begin position="144"/>
        <end position="341"/>
    </location>
</feature>
<evidence type="ECO:0000259" key="8">
    <source>
        <dbReference type="Pfam" id="PF13515"/>
    </source>
</evidence>
<feature type="transmembrane region" description="Helical" evidence="5">
    <location>
        <begin position="702"/>
        <end position="719"/>
    </location>
</feature>